<dbReference type="RefSeq" id="YP_007674963.1">
    <property type="nucleotide sequence ID" value="NC_020853.1"/>
</dbReference>
<feature type="region of interest" description="Disordered" evidence="1">
    <location>
        <begin position="41"/>
        <end position="62"/>
    </location>
</feature>
<dbReference type="Proteomes" id="UP000201389">
    <property type="component" value="Segment"/>
</dbReference>
<dbReference type="KEGG" id="vg:15011536"/>
<name>M4QRN9_9CAUD</name>
<evidence type="ECO:0000256" key="1">
    <source>
        <dbReference type="SAM" id="MobiDB-lite"/>
    </source>
</evidence>
<proteinExistence type="predicted"/>
<keyword evidence="3" id="KW-1185">Reference proteome</keyword>
<protein>
    <submittedName>
        <fullName evidence="2">Uncharacterized protein</fullName>
    </submittedName>
</protein>
<evidence type="ECO:0000313" key="2">
    <source>
        <dbReference type="EMBL" id="AGH31503.1"/>
    </source>
</evidence>
<evidence type="ECO:0000313" key="3">
    <source>
        <dbReference type="Proteomes" id="UP000201389"/>
    </source>
</evidence>
<gene>
    <name evidence="2" type="ORF">LOKG_00067</name>
</gene>
<accession>M4QRN9</accession>
<sequence>MAYTGDVEWNQPSPEELKMTKLSANKQMILDFVQKTPNLSPSEIGGRLAPEGTKNANGWGRDNVRSMVGTGHLEIKEDGTVAVAPSWKAASESDIIADIQSFVGEVMDAPFNEEVFGKGVPYVGVDELEPTGGMLASFRKKLAGLFGVEEDGPEVSGIIATIEHESGTLTPEALQQFNNKSLDGIVKGDFQKTAKSFGERMADVSESLREFGRTMTRQNFNFRKPEAELTVKRERDLQLQAVRRMPKLLRQIPKKGTSHRRILVEFKSEVDKRVHRYHATKGWRSSAA</sequence>
<dbReference type="GeneID" id="15011536"/>
<dbReference type="EMBL" id="HQ632859">
    <property type="protein sequence ID" value="AGH31503.1"/>
    <property type="molecule type" value="Genomic_DNA"/>
</dbReference>
<reference evidence="2 3" key="1">
    <citation type="submission" date="2010-10" db="EMBL/GenBank/DDBJ databases">
        <title>The Genome Sequence of Loktanella phage pCB2051-A.</title>
        <authorList>
            <consortium name="The Broad Institute Genome Sequencing Platform"/>
            <person name="Henn M.R."/>
            <person name="Buchan A."/>
            <person name="Levin J."/>
            <person name="Malboeuf C."/>
            <person name="Casali M."/>
            <person name="Russ C."/>
            <person name="Lennon N."/>
            <person name="Chapman S.B."/>
            <person name="Erlich R."/>
            <person name="Young S.K."/>
            <person name="Yandava C."/>
            <person name="Zeng Q."/>
            <person name="Alvarado L."/>
            <person name="Anderson S."/>
            <person name="Berlin A."/>
            <person name="Chen Z."/>
            <person name="Freedman E."/>
            <person name="Gellesch M."/>
            <person name="Goldberg J."/>
            <person name="Green L."/>
            <person name="Griggs A."/>
            <person name="Gujja S."/>
            <person name="Heilman E.R."/>
            <person name="Heiman D."/>
            <person name="Hollinger A."/>
            <person name="Howarth C."/>
            <person name="Larson L."/>
            <person name="Mehta T."/>
            <person name="Pearson M."/>
            <person name="Roberts A."/>
            <person name="Ryan E."/>
            <person name="Saif S."/>
            <person name="Shea T."/>
            <person name="Shenoy N."/>
            <person name="Sisk P."/>
            <person name="Stolte C."/>
            <person name="Sykes S."/>
            <person name="White J."/>
            <person name="Haas B."/>
            <person name="Nusbaum C."/>
            <person name="Birren B."/>
        </authorList>
    </citation>
    <scope>NUCLEOTIDE SEQUENCE [LARGE SCALE GENOMIC DNA]</scope>
    <source>
        <strain evidence="3">pCB2051-A</strain>
    </source>
</reference>
<organism evidence="2 3">
    <name type="scientific">Loktanella phage pCB2051-A</name>
    <dbReference type="NCBI Taxonomy" id="754044"/>
    <lineage>
        <taxon>Viruses</taxon>
        <taxon>Duplodnaviria</taxon>
        <taxon>Heunggongvirae</taxon>
        <taxon>Uroviricota</taxon>
        <taxon>Caudoviricetes</taxon>
        <taxon>Casjensviridae</taxon>
        <taxon>Broinstvirus</taxon>
        <taxon>Broinstvirus pCB2051A</taxon>
    </lineage>
</organism>